<protein>
    <submittedName>
        <fullName evidence="2">Transcriptional regulator</fullName>
    </submittedName>
</protein>
<dbReference type="PRINTS" id="PR00778">
    <property type="entry name" value="HTHARSR"/>
</dbReference>
<dbReference type="PANTHER" id="PTHR38600">
    <property type="entry name" value="TRANSCRIPTIONAL REGULATORY PROTEIN"/>
    <property type="match status" value="1"/>
</dbReference>
<dbReference type="Gene3D" id="1.10.10.10">
    <property type="entry name" value="Winged helix-like DNA-binding domain superfamily/Winged helix DNA-binding domain"/>
    <property type="match status" value="1"/>
</dbReference>
<keyword evidence="3" id="KW-1185">Reference proteome</keyword>
<dbReference type="SMART" id="SM00418">
    <property type="entry name" value="HTH_ARSR"/>
    <property type="match status" value="1"/>
</dbReference>
<dbReference type="PANTHER" id="PTHR38600:SF1">
    <property type="entry name" value="TRANSCRIPTIONAL REGULATORY PROTEIN"/>
    <property type="match status" value="1"/>
</dbReference>
<dbReference type="PROSITE" id="PS50987">
    <property type="entry name" value="HTH_ARSR_2"/>
    <property type="match status" value="1"/>
</dbReference>
<dbReference type="OrthoDB" id="9815653at2"/>
<dbReference type="InterPro" id="IPR036390">
    <property type="entry name" value="WH_DNA-bd_sf"/>
</dbReference>
<evidence type="ECO:0000259" key="1">
    <source>
        <dbReference type="PROSITE" id="PS50987"/>
    </source>
</evidence>
<dbReference type="InterPro" id="IPR011991">
    <property type="entry name" value="ArsR-like_HTH"/>
</dbReference>
<dbReference type="SUPFAM" id="SSF46785">
    <property type="entry name" value="Winged helix' DNA-binding domain"/>
    <property type="match status" value="1"/>
</dbReference>
<evidence type="ECO:0000313" key="2">
    <source>
        <dbReference type="EMBL" id="RIJ32504.1"/>
    </source>
</evidence>
<dbReference type="InterPro" id="IPR036388">
    <property type="entry name" value="WH-like_DNA-bd_sf"/>
</dbReference>
<dbReference type="RefSeq" id="WP_119374585.1">
    <property type="nucleotide sequence ID" value="NZ_QWFX01000005.1"/>
</dbReference>
<sequence length="119" mass="13297">MFTDDDMSAVFQALSHESRRKMLDILKAKPGCSVGALAQEFDVSRIAVMNHLSVLEQAGLVTSEKKGRTRHLYLNAVPIRMIQDRWLDAYSEPFAGRLTSIKAMAEAAVRQDQGDDDNE</sequence>
<dbReference type="CDD" id="cd00090">
    <property type="entry name" value="HTH_ARSR"/>
    <property type="match status" value="1"/>
</dbReference>
<accession>A0A399RQJ5</accession>
<organism evidence="2 3">
    <name type="scientific">Henriciella mobilis</name>
    <dbReference type="NCBI Taxonomy" id="2305467"/>
    <lineage>
        <taxon>Bacteria</taxon>
        <taxon>Pseudomonadati</taxon>
        <taxon>Pseudomonadota</taxon>
        <taxon>Alphaproteobacteria</taxon>
        <taxon>Hyphomonadales</taxon>
        <taxon>Hyphomonadaceae</taxon>
        <taxon>Henriciella</taxon>
    </lineage>
</organism>
<reference evidence="2 3" key="1">
    <citation type="submission" date="2018-08" db="EMBL/GenBank/DDBJ databases">
        <title>Henriciella mobilis sp. nov., isolated from seawater.</title>
        <authorList>
            <person name="Cheng H."/>
            <person name="Wu Y.-H."/>
            <person name="Xu X.-W."/>
            <person name="Guo L.-L."/>
        </authorList>
    </citation>
    <scope>NUCLEOTIDE SEQUENCE [LARGE SCALE GENOMIC DNA]</scope>
    <source>
        <strain evidence="2 3">JN25</strain>
    </source>
</reference>
<proteinExistence type="predicted"/>
<comment type="caution">
    <text evidence="2">The sequence shown here is derived from an EMBL/GenBank/DDBJ whole genome shotgun (WGS) entry which is preliminary data.</text>
</comment>
<dbReference type="Pfam" id="PF12840">
    <property type="entry name" value="HTH_20"/>
    <property type="match status" value="1"/>
</dbReference>
<dbReference type="AlphaFoldDB" id="A0A399RQJ5"/>
<feature type="domain" description="HTH arsR-type" evidence="1">
    <location>
        <begin position="1"/>
        <end position="94"/>
    </location>
</feature>
<evidence type="ECO:0000313" key="3">
    <source>
        <dbReference type="Proteomes" id="UP000266385"/>
    </source>
</evidence>
<dbReference type="GO" id="GO:0003700">
    <property type="term" value="F:DNA-binding transcription factor activity"/>
    <property type="evidence" value="ECO:0007669"/>
    <property type="project" value="InterPro"/>
</dbReference>
<dbReference type="EMBL" id="QWFX01000005">
    <property type="protein sequence ID" value="RIJ32504.1"/>
    <property type="molecule type" value="Genomic_DNA"/>
</dbReference>
<dbReference type="NCBIfam" id="NF033788">
    <property type="entry name" value="HTH_metalloreg"/>
    <property type="match status" value="1"/>
</dbReference>
<name>A0A399RQJ5_9PROT</name>
<dbReference type="InterPro" id="IPR001845">
    <property type="entry name" value="HTH_ArsR_DNA-bd_dom"/>
</dbReference>
<gene>
    <name evidence="2" type="ORF">D1223_01215</name>
</gene>
<dbReference type="Proteomes" id="UP000266385">
    <property type="component" value="Unassembled WGS sequence"/>
</dbReference>